<proteinExistence type="predicted"/>
<dbReference type="Gene3D" id="4.10.240.10">
    <property type="entry name" value="Zn(2)-C6 fungal-type DNA-binding domain"/>
    <property type="match status" value="1"/>
</dbReference>
<protein>
    <recommendedName>
        <fullName evidence="3">Zn(2)-C6 fungal-type domain-containing protein</fullName>
    </recommendedName>
</protein>
<feature type="region of interest" description="Disordered" evidence="2">
    <location>
        <begin position="190"/>
        <end position="318"/>
    </location>
</feature>
<dbReference type="Pfam" id="PF00172">
    <property type="entry name" value="Zn_clus"/>
    <property type="match status" value="1"/>
</dbReference>
<accession>A0ABQ8FT12</accession>
<keyword evidence="5" id="KW-1185">Reference proteome</keyword>
<dbReference type="InterPro" id="IPR001138">
    <property type="entry name" value="Zn2Cys6_DnaBD"/>
</dbReference>
<evidence type="ECO:0000259" key="3">
    <source>
        <dbReference type="PROSITE" id="PS50048"/>
    </source>
</evidence>
<evidence type="ECO:0000256" key="1">
    <source>
        <dbReference type="ARBA" id="ARBA00023242"/>
    </source>
</evidence>
<organism evidence="4 5">
    <name type="scientific">Macrophomina phaseolina</name>
    <dbReference type="NCBI Taxonomy" id="35725"/>
    <lineage>
        <taxon>Eukaryota</taxon>
        <taxon>Fungi</taxon>
        <taxon>Dikarya</taxon>
        <taxon>Ascomycota</taxon>
        <taxon>Pezizomycotina</taxon>
        <taxon>Dothideomycetes</taxon>
        <taxon>Dothideomycetes incertae sedis</taxon>
        <taxon>Botryosphaeriales</taxon>
        <taxon>Botryosphaeriaceae</taxon>
        <taxon>Macrophomina</taxon>
    </lineage>
</organism>
<comment type="caution">
    <text evidence="4">The sequence shown here is derived from an EMBL/GenBank/DDBJ whole genome shotgun (WGS) entry which is preliminary data.</text>
</comment>
<dbReference type="CDD" id="cd00067">
    <property type="entry name" value="GAL4"/>
    <property type="match status" value="1"/>
</dbReference>
<keyword evidence="1" id="KW-0539">Nucleus</keyword>
<dbReference type="SUPFAM" id="SSF57701">
    <property type="entry name" value="Zn2/Cys6 DNA-binding domain"/>
    <property type="match status" value="1"/>
</dbReference>
<feature type="domain" description="Zn(2)-C6 fungal-type" evidence="3">
    <location>
        <begin position="363"/>
        <end position="393"/>
    </location>
</feature>
<dbReference type="PROSITE" id="PS00463">
    <property type="entry name" value="ZN2_CY6_FUNGAL_1"/>
    <property type="match status" value="1"/>
</dbReference>
<feature type="compositionally biased region" description="Basic residues" evidence="2">
    <location>
        <begin position="304"/>
        <end position="318"/>
    </location>
</feature>
<evidence type="ECO:0000313" key="5">
    <source>
        <dbReference type="Proteomes" id="UP000774617"/>
    </source>
</evidence>
<reference evidence="4 5" key="1">
    <citation type="journal article" date="2021" name="Nat. Commun.">
        <title>Genetic determinants of endophytism in the Arabidopsis root mycobiome.</title>
        <authorList>
            <person name="Mesny F."/>
            <person name="Miyauchi S."/>
            <person name="Thiergart T."/>
            <person name="Pickel B."/>
            <person name="Atanasova L."/>
            <person name="Karlsson M."/>
            <person name="Huettel B."/>
            <person name="Barry K.W."/>
            <person name="Haridas S."/>
            <person name="Chen C."/>
            <person name="Bauer D."/>
            <person name="Andreopoulos W."/>
            <person name="Pangilinan J."/>
            <person name="LaButti K."/>
            <person name="Riley R."/>
            <person name="Lipzen A."/>
            <person name="Clum A."/>
            <person name="Drula E."/>
            <person name="Henrissat B."/>
            <person name="Kohler A."/>
            <person name="Grigoriev I.V."/>
            <person name="Martin F.M."/>
            <person name="Hacquard S."/>
        </authorList>
    </citation>
    <scope>NUCLEOTIDE SEQUENCE [LARGE SCALE GENOMIC DNA]</scope>
    <source>
        <strain evidence="4 5">MPI-SDFR-AT-0080</strain>
    </source>
</reference>
<gene>
    <name evidence="4" type="ORF">B0J12DRAFT_386045</name>
</gene>
<dbReference type="EMBL" id="JAGTJR010000061">
    <property type="protein sequence ID" value="KAH7025333.1"/>
    <property type="molecule type" value="Genomic_DNA"/>
</dbReference>
<dbReference type="Proteomes" id="UP000774617">
    <property type="component" value="Unassembled WGS sequence"/>
</dbReference>
<sequence>MPRPDNAQPHDVRRLPMVMDNSVNPDTRDDRSGQWRAMISAAQQPSGRPCPIFPLPPSRAALPGTVHCHRHGVAVLDSPNPAPPSACTDPLKLLIIVPTVAVLLYPRERGSPEASSVGGGSKDRLSARRLHLSKRREIAEDSETSSALAPVRAPTTGWTRLAPLPAPVPAPASAPAVAQAPVLAPAPLPASAPATAPTIAQETASPPMASTEAQVQPAVTAQRAEEAQGSGTEERPAEDGSQDRNAAEDVAGPADDSARRRRSISSTTNVLPRESPDTSATATSSVRDRYTRSYNNNNNNNNKVLKKKTPMKRRHAPRAKIACLRCGQDERNYDQRKPECERCSRGSFVCTWPRRLPGPRQRVCMRCRQQKMQCDESKPACGKCCRSRSVCVWPEEIATKHGRERHSVSPSPQPLALAPTLFEHNMSSQESRVPNSFCISLEPEY</sequence>
<name>A0ABQ8FT12_9PEZI</name>
<dbReference type="InterPro" id="IPR036864">
    <property type="entry name" value="Zn2-C6_fun-type_DNA-bd_sf"/>
</dbReference>
<feature type="compositionally biased region" description="Basic and acidic residues" evidence="2">
    <location>
        <begin position="232"/>
        <end position="247"/>
    </location>
</feature>
<evidence type="ECO:0000256" key="2">
    <source>
        <dbReference type="SAM" id="MobiDB-lite"/>
    </source>
</evidence>
<evidence type="ECO:0000313" key="4">
    <source>
        <dbReference type="EMBL" id="KAH7025333.1"/>
    </source>
</evidence>
<feature type="region of interest" description="Disordered" evidence="2">
    <location>
        <begin position="1"/>
        <end position="32"/>
    </location>
</feature>
<dbReference type="PROSITE" id="PS50048">
    <property type="entry name" value="ZN2_CY6_FUNGAL_2"/>
    <property type="match status" value="1"/>
</dbReference>